<protein>
    <submittedName>
        <fullName evidence="7">Sigma-70 family RNA polymerase sigma factor</fullName>
    </submittedName>
</protein>
<dbReference type="InterPro" id="IPR013325">
    <property type="entry name" value="RNA_pol_sigma_r2"/>
</dbReference>
<feature type="domain" description="RNA polymerase sigma factor 70 region 4 type 2" evidence="6">
    <location>
        <begin position="128"/>
        <end position="178"/>
    </location>
</feature>
<dbReference type="RefSeq" id="WP_208146484.1">
    <property type="nucleotide sequence ID" value="NZ_JAGETV010000001.1"/>
</dbReference>
<dbReference type="SUPFAM" id="SSF88659">
    <property type="entry name" value="Sigma3 and sigma4 domains of RNA polymerase sigma factors"/>
    <property type="match status" value="1"/>
</dbReference>
<dbReference type="InterPro" id="IPR013324">
    <property type="entry name" value="RNA_pol_sigma_r3/r4-like"/>
</dbReference>
<dbReference type="NCBIfam" id="TIGR02937">
    <property type="entry name" value="sigma70-ECF"/>
    <property type="match status" value="1"/>
</dbReference>
<accession>A0ABS3Q2T6</accession>
<evidence type="ECO:0000256" key="4">
    <source>
        <dbReference type="ARBA" id="ARBA00023163"/>
    </source>
</evidence>
<evidence type="ECO:0000256" key="1">
    <source>
        <dbReference type="ARBA" id="ARBA00010641"/>
    </source>
</evidence>
<keyword evidence="3" id="KW-0731">Sigma factor</keyword>
<dbReference type="Pfam" id="PF04542">
    <property type="entry name" value="Sigma70_r2"/>
    <property type="match status" value="1"/>
</dbReference>
<evidence type="ECO:0000313" key="8">
    <source>
        <dbReference type="Proteomes" id="UP000664835"/>
    </source>
</evidence>
<dbReference type="PANTHER" id="PTHR43133:SF62">
    <property type="entry name" value="RNA POLYMERASE SIGMA FACTOR SIGZ"/>
    <property type="match status" value="1"/>
</dbReference>
<gene>
    <name evidence="7" type="ORF">J3998_00925</name>
</gene>
<dbReference type="Gene3D" id="1.10.10.10">
    <property type="entry name" value="Winged helix-like DNA-binding domain superfamily/Winged helix DNA-binding domain"/>
    <property type="match status" value="1"/>
</dbReference>
<dbReference type="Gene3D" id="1.10.1740.10">
    <property type="match status" value="1"/>
</dbReference>
<dbReference type="Pfam" id="PF08281">
    <property type="entry name" value="Sigma70_r4_2"/>
    <property type="match status" value="1"/>
</dbReference>
<dbReference type="SUPFAM" id="SSF88946">
    <property type="entry name" value="Sigma2 domain of RNA polymerase sigma factors"/>
    <property type="match status" value="1"/>
</dbReference>
<dbReference type="InterPro" id="IPR039425">
    <property type="entry name" value="RNA_pol_sigma-70-like"/>
</dbReference>
<name>A0ABS3Q2T6_9GAMM</name>
<reference evidence="7 8" key="1">
    <citation type="submission" date="2021-03" db="EMBL/GenBank/DDBJ databases">
        <title>Thiomicrorhabdus sp.nov.,novel sulfur-oxidizing bacteria isolated from coastal sediment.</title>
        <authorList>
            <person name="Liu X."/>
        </authorList>
    </citation>
    <scope>NUCLEOTIDE SEQUENCE [LARGE SCALE GENOMIC DNA]</scope>
    <source>
        <strain evidence="7 8">6S2-11</strain>
    </source>
</reference>
<evidence type="ECO:0000259" key="5">
    <source>
        <dbReference type="Pfam" id="PF04542"/>
    </source>
</evidence>
<evidence type="ECO:0000256" key="3">
    <source>
        <dbReference type="ARBA" id="ARBA00023082"/>
    </source>
</evidence>
<dbReference type="PANTHER" id="PTHR43133">
    <property type="entry name" value="RNA POLYMERASE ECF-TYPE SIGMA FACTO"/>
    <property type="match status" value="1"/>
</dbReference>
<sequence>MQNQAEIQKLLVLCGTHSQTAFEQLYQQASPKLYGTAMRLLQNGELADEALQEAFVHIWHKASEYDPEKGSAFAWMATIVRYRALDIIRREKSQQNRSEAMANEQLALQQGEDFFIHELHVDEDQHLQLLQECLKALDSQQRKSVLLSYYYGYSHSEMVTRLKRPLGTIKSWIRRGMESVRECMQR</sequence>
<evidence type="ECO:0000313" key="7">
    <source>
        <dbReference type="EMBL" id="MBO1926125.1"/>
    </source>
</evidence>
<dbReference type="InterPro" id="IPR007627">
    <property type="entry name" value="RNA_pol_sigma70_r2"/>
</dbReference>
<dbReference type="InterPro" id="IPR013249">
    <property type="entry name" value="RNA_pol_sigma70_r4_t2"/>
</dbReference>
<keyword evidence="2" id="KW-0805">Transcription regulation</keyword>
<comment type="similarity">
    <text evidence="1">Belongs to the sigma-70 factor family. ECF subfamily.</text>
</comment>
<dbReference type="InterPro" id="IPR036388">
    <property type="entry name" value="WH-like_DNA-bd_sf"/>
</dbReference>
<dbReference type="InterPro" id="IPR014284">
    <property type="entry name" value="RNA_pol_sigma-70_dom"/>
</dbReference>
<evidence type="ECO:0000259" key="6">
    <source>
        <dbReference type="Pfam" id="PF08281"/>
    </source>
</evidence>
<dbReference type="EMBL" id="JAGETV010000001">
    <property type="protein sequence ID" value="MBO1926125.1"/>
    <property type="molecule type" value="Genomic_DNA"/>
</dbReference>
<feature type="domain" description="RNA polymerase sigma-70 region 2" evidence="5">
    <location>
        <begin position="25"/>
        <end position="92"/>
    </location>
</feature>
<keyword evidence="4" id="KW-0804">Transcription</keyword>
<comment type="caution">
    <text evidence="7">The sequence shown here is derived from an EMBL/GenBank/DDBJ whole genome shotgun (WGS) entry which is preliminary data.</text>
</comment>
<dbReference type="Proteomes" id="UP000664835">
    <property type="component" value="Unassembled WGS sequence"/>
</dbReference>
<keyword evidence="8" id="KW-1185">Reference proteome</keyword>
<evidence type="ECO:0000256" key="2">
    <source>
        <dbReference type="ARBA" id="ARBA00023015"/>
    </source>
</evidence>
<organism evidence="7 8">
    <name type="scientific">Thiomicrorhabdus marina</name>
    <dbReference type="NCBI Taxonomy" id="2818442"/>
    <lineage>
        <taxon>Bacteria</taxon>
        <taxon>Pseudomonadati</taxon>
        <taxon>Pseudomonadota</taxon>
        <taxon>Gammaproteobacteria</taxon>
        <taxon>Thiotrichales</taxon>
        <taxon>Piscirickettsiaceae</taxon>
        <taxon>Thiomicrorhabdus</taxon>
    </lineage>
</organism>
<proteinExistence type="inferred from homology"/>